<name>A0A3G5A5N6_9VIRU</name>
<dbReference type="EMBL" id="MK072283">
    <property type="protein sequence ID" value="AYV81561.1"/>
    <property type="molecule type" value="Genomic_DNA"/>
</dbReference>
<reference evidence="1" key="1">
    <citation type="submission" date="2018-10" db="EMBL/GenBank/DDBJ databases">
        <title>Hidden diversity of soil giant viruses.</title>
        <authorList>
            <person name="Schulz F."/>
            <person name="Alteio L."/>
            <person name="Goudeau D."/>
            <person name="Ryan E.M."/>
            <person name="Malmstrom R.R."/>
            <person name="Blanchard J."/>
            <person name="Woyke T."/>
        </authorList>
    </citation>
    <scope>NUCLEOTIDE SEQUENCE</scope>
    <source>
        <strain evidence="1">HAV1</strain>
    </source>
</reference>
<evidence type="ECO:0000313" key="1">
    <source>
        <dbReference type="EMBL" id="AYV81561.1"/>
    </source>
</evidence>
<accession>A0A3G5A5N6</accession>
<protein>
    <submittedName>
        <fullName evidence="1">Uncharacterized protein</fullName>
    </submittedName>
</protein>
<proteinExistence type="predicted"/>
<organism evidence="1">
    <name type="scientific">Harvfovirus sp</name>
    <dbReference type="NCBI Taxonomy" id="2487768"/>
    <lineage>
        <taxon>Viruses</taxon>
        <taxon>Varidnaviria</taxon>
        <taxon>Bamfordvirae</taxon>
        <taxon>Nucleocytoviricota</taxon>
        <taxon>Megaviricetes</taxon>
        <taxon>Imitervirales</taxon>
        <taxon>Mimiviridae</taxon>
        <taxon>Klosneuvirinae</taxon>
    </lineage>
</organism>
<gene>
    <name evidence="1" type="ORF">Harvfovirus41_6</name>
</gene>
<sequence>MPHRRRLPQRITKKVKKYKLIKIFDISVIFDNVLDFLHEESKLAIYNVHKKMRAFVQRSRYGPIYFKLTPEFFFNNIQNQRILDTYKALWFIFSNKLTQNFLKCYCTCEKKDDCKNCHVCKIVPADLRCVRLYRKPQPISERDLMDLSFRPCYSFEIGSDKVWRIDIRLRSLDNYMMTLEDYEFKEEVKSARHRQMTMISDDVDPQIERLFERLLTIIDERFLKLEIENEKLKINKKNEKKKKYPKFRVKERIPKIMKGGNISRMCRGIKQPKR</sequence>